<proteinExistence type="predicted"/>
<feature type="compositionally biased region" description="Basic and acidic residues" evidence="1">
    <location>
        <begin position="1"/>
        <end position="13"/>
    </location>
</feature>
<dbReference type="PANTHER" id="PTHR39079">
    <property type="entry name" value="FI08034P-RELATED"/>
    <property type="match status" value="1"/>
</dbReference>
<sequence>MQEKEGERENEKERKKKKKNTSSKYNYNFGDLYPGVCIGHKHCLSQKPALQVPPTMGWLWNAPNVPGMKSVRRGWSPGVIGKSVAKVMTFKFARGGPDKDKNKKKKKKGNRPGGTGGDVGGGDSEPEEALEPKPTLKVQRKGDVFTIQVSPLKDLTDILPNEDPYVDCDPMVFKIIKKRSPEEQAKVEARKMVKLKKQRDAEIRKALAEAVEDICKCAYMDVYCNDMSAIDRVIDSCPAFKEPDCICKEESLSSLSSNATWDIEYTPPFGCFDLAPRKRKTYIHVETQYIPADAGIVEPPPPKPRCKRSCASIRPKRRISRKSCCGPCAC</sequence>
<dbReference type="InterPro" id="IPR031949">
    <property type="entry name" value="DUF4776"/>
</dbReference>
<reference evidence="4" key="1">
    <citation type="submission" date="2025-08" db="UniProtKB">
        <authorList>
            <consortium name="RefSeq"/>
        </authorList>
    </citation>
    <scope>IDENTIFICATION</scope>
    <source>
        <tissue evidence="4">Whole larval tissue</tissue>
    </source>
</reference>
<accession>A0A9R0EVW0</accession>
<keyword evidence="3" id="KW-1185">Reference proteome</keyword>
<protein>
    <submittedName>
        <fullName evidence="4">Uncharacterized protein LOC118275702 isoform X2</fullName>
    </submittedName>
</protein>
<dbReference type="Pfam" id="PF16003">
    <property type="entry name" value="DUF4776"/>
    <property type="match status" value="1"/>
</dbReference>
<name>A0A9R0EVW0_SPOFR</name>
<dbReference type="PANTHER" id="PTHR39079:SF1">
    <property type="entry name" value="GH11706P-RELATED"/>
    <property type="match status" value="1"/>
</dbReference>
<dbReference type="GeneID" id="118275702"/>
<evidence type="ECO:0000313" key="4">
    <source>
        <dbReference type="RefSeq" id="XP_050551203.1"/>
    </source>
</evidence>
<feature type="region of interest" description="Disordered" evidence="1">
    <location>
        <begin position="1"/>
        <end position="24"/>
    </location>
</feature>
<gene>
    <name evidence="4" type="primary">LOC118275702</name>
</gene>
<evidence type="ECO:0000256" key="1">
    <source>
        <dbReference type="SAM" id="MobiDB-lite"/>
    </source>
</evidence>
<dbReference type="Proteomes" id="UP000829999">
    <property type="component" value="Chromosome 8"/>
</dbReference>
<feature type="compositionally biased region" description="Gly residues" evidence="1">
    <location>
        <begin position="111"/>
        <end position="123"/>
    </location>
</feature>
<evidence type="ECO:0000313" key="3">
    <source>
        <dbReference type="Proteomes" id="UP000829999"/>
    </source>
</evidence>
<feature type="region of interest" description="Disordered" evidence="1">
    <location>
        <begin position="91"/>
        <end position="136"/>
    </location>
</feature>
<feature type="domain" description="DUF4776" evidence="2">
    <location>
        <begin position="8"/>
        <end position="298"/>
    </location>
</feature>
<organism evidence="3 4">
    <name type="scientific">Spodoptera frugiperda</name>
    <name type="common">Fall armyworm</name>
    <dbReference type="NCBI Taxonomy" id="7108"/>
    <lineage>
        <taxon>Eukaryota</taxon>
        <taxon>Metazoa</taxon>
        <taxon>Ecdysozoa</taxon>
        <taxon>Arthropoda</taxon>
        <taxon>Hexapoda</taxon>
        <taxon>Insecta</taxon>
        <taxon>Pterygota</taxon>
        <taxon>Neoptera</taxon>
        <taxon>Endopterygota</taxon>
        <taxon>Lepidoptera</taxon>
        <taxon>Glossata</taxon>
        <taxon>Ditrysia</taxon>
        <taxon>Noctuoidea</taxon>
        <taxon>Noctuidae</taxon>
        <taxon>Amphipyrinae</taxon>
        <taxon>Spodoptera</taxon>
    </lineage>
</organism>
<dbReference type="RefSeq" id="XP_050551203.1">
    <property type="nucleotide sequence ID" value="XM_050695246.1"/>
</dbReference>
<dbReference type="AlphaFoldDB" id="A0A9R0EVW0"/>
<evidence type="ECO:0000259" key="2">
    <source>
        <dbReference type="Pfam" id="PF16003"/>
    </source>
</evidence>